<evidence type="ECO:0000256" key="2">
    <source>
        <dbReference type="ARBA" id="ARBA00022741"/>
    </source>
</evidence>
<dbReference type="Proteomes" id="UP000297891">
    <property type="component" value="Unassembled WGS sequence"/>
</dbReference>
<evidence type="ECO:0000313" key="7">
    <source>
        <dbReference type="EMBL" id="TGK92430.1"/>
    </source>
</evidence>
<dbReference type="OrthoDB" id="9799337at2"/>
<sequence>MFSRRDLQNRRTTNRNSRRCGYVFSGSTCFYQLITKTRKLSMSIQTELIHYQIGKKTILSDINITIEPGEFHVLMGKNGAGKSTLFHLLSSDTRPSSGSIYFDGKPIQSLNAKSIAKQRAVLTQNPEINFPLTCLDIVQLGRFPHETSDTENLDIALQSLEIVDLLDKKNQNYNTLSGGEKQRAHFARVLSQIWEEPPRYLLLDEPISSLDLPNQIKVLELCRHLSQKGYGVFMILHDLNLASRYADKITFLSDGKVFASGPPNEVITEEGIQSVFNIEIDVIINDNVNMVLPKLNKIGVSV</sequence>
<dbReference type="InterPro" id="IPR003593">
    <property type="entry name" value="AAA+_ATPase"/>
</dbReference>
<organism evidence="7 8">
    <name type="scientific">Leptospira brenneri</name>
    <dbReference type="NCBI Taxonomy" id="2023182"/>
    <lineage>
        <taxon>Bacteria</taxon>
        <taxon>Pseudomonadati</taxon>
        <taxon>Spirochaetota</taxon>
        <taxon>Spirochaetia</taxon>
        <taxon>Leptospirales</taxon>
        <taxon>Leptospiraceae</taxon>
        <taxon>Leptospira</taxon>
    </lineage>
</organism>
<keyword evidence="2" id="KW-0547">Nucleotide-binding</keyword>
<dbReference type="GO" id="GO:0016887">
    <property type="term" value="F:ATP hydrolysis activity"/>
    <property type="evidence" value="ECO:0007669"/>
    <property type="project" value="InterPro"/>
</dbReference>
<proteinExistence type="predicted"/>
<dbReference type="Gene3D" id="3.40.50.300">
    <property type="entry name" value="P-loop containing nucleotide triphosphate hydrolases"/>
    <property type="match status" value="1"/>
</dbReference>
<keyword evidence="3 7" id="KW-0067">ATP-binding</keyword>
<evidence type="ECO:0000256" key="4">
    <source>
        <dbReference type="ARBA" id="ARBA00022967"/>
    </source>
</evidence>
<dbReference type="AlphaFoldDB" id="A0A5F1Z5J5"/>
<dbReference type="PANTHER" id="PTHR42794">
    <property type="entry name" value="HEMIN IMPORT ATP-BINDING PROTEIN HMUV"/>
    <property type="match status" value="1"/>
</dbReference>
<dbReference type="SMART" id="SM00382">
    <property type="entry name" value="AAA"/>
    <property type="match status" value="1"/>
</dbReference>
<keyword evidence="4" id="KW-1278">Translocase</keyword>
<dbReference type="PANTHER" id="PTHR42794:SF1">
    <property type="entry name" value="HEMIN IMPORT ATP-BINDING PROTEIN HMUV"/>
    <property type="match status" value="1"/>
</dbReference>
<dbReference type="PROSITE" id="PS50893">
    <property type="entry name" value="ABC_TRANSPORTER_2"/>
    <property type="match status" value="1"/>
</dbReference>
<dbReference type="InterPro" id="IPR003439">
    <property type="entry name" value="ABC_transporter-like_ATP-bd"/>
</dbReference>
<keyword evidence="8" id="KW-1185">Reference proteome</keyword>
<dbReference type="InterPro" id="IPR027417">
    <property type="entry name" value="P-loop_NTPase"/>
</dbReference>
<evidence type="ECO:0000256" key="5">
    <source>
        <dbReference type="ARBA" id="ARBA00037066"/>
    </source>
</evidence>
<keyword evidence="1" id="KW-0813">Transport</keyword>
<dbReference type="SUPFAM" id="SSF52540">
    <property type="entry name" value="P-loop containing nucleoside triphosphate hydrolases"/>
    <property type="match status" value="1"/>
</dbReference>
<dbReference type="GO" id="GO:0005524">
    <property type="term" value="F:ATP binding"/>
    <property type="evidence" value="ECO:0007669"/>
    <property type="project" value="UniProtKB-KW"/>
</dbReference>
<protein>
    <submittedName>
        <fullName evidence="7">Heme ABC transporter ATP-binding protein</fullName>
    </submittedName>
</protein>
<evidence type="ECO:0000256" key="1">
    <source>
        <dbReference type="ARBA" id="ARBA00022448"/>
    </source>
</evidence>
<comment type="function">
    <text evidence="5">Part of the ABC transporter complex HmuTUV involved in hemin import. Responsible for energy coupling to the transport system.</text>
</comment>
<dbReference type="Pfam" id="PF00005">
    <property type="entry name" value="ABC_tran"/>
    <property type="match status" value="1"/>
</dbReference>
<accession>A0A5F1Z5J5</accession>
<evidence type="ECO:0000256" key="3">
    <source>
        <dbReference type="ARBA" id="ARBA00022840"/>
    </source>
</evidence>
<gene>
    <name evidence="7" type="ORF">EHQ30_13320</name>
</gene>
<dbReference type="NCBIfam" id="NF010068">
    <property type="entry name" value="PRK13548.1"/>
    <property type="match status" value="1"/>
</dbReference>
<reference evidence="7" key="1">
    <citation type="journal article" date="2019" name="PLoS Negl. Trop. Dis.">
        <title>Revisiting the worldwide diversity of Leptospira species in the environment.</title>
        <authorList>
            <person name="Vincent A.T."/>
            <person name="Schiettekatte O."/>
            <person name="Bourhy P."/>
            <person name="Veyrier F.J."/>
            <person name="Picardeau M."/>
        </authorList>
    </citation>
    <scope>NUCLEOTIDE SEQUENCE [LARGE SCALE GENOMIC DNA]</scope>
    <source>
        <strain evidence="7">201800277</strain>
    </source>
</reference>
<dbReference type="CDD" id="cd03214">
    <property type="entry name" value="ABC_Iron-Siderophores_B12_Hemin"/>
    <property type="match status" value="1"/>
</dbReference>
<evidence type="ECO:0000259" key="6">
    <source>
        <dbReference type="PROSITE" id="PS50893"/>
    </source>
</evidence>
<comment type="caution">
    <text evidence="7">The sequence shown here is derived from an EMBL/GenBank/DDBJ whole genome shotgun (WGS) entry which is preliminary data.</text>
</comment>
<feature type="domain" description="ABC transporter" evidence="6">
    <location>
        <begin position="44"/>
        <end position="279"/>
    </location>
</feature>
<dbReference type="FunFam" id="3.40.50.300:FF:000134">
    <property type="entry name" value="Iron-enterobactin ABC transporter ATP-binding protein"/>
    <property type="match status" value="1"/>
</dbReference>
<name>A0A5F1Z5J5_9LEPT</name>
<dbReference type="EMBL" id="RQFP01000013">
    <property type="protein sequence ID" value="TGK92430.1"/>
    <property type="molecule type" value="Genomic_DNA"/>
</dbReference>
<evidence type="ECO:0000313" key="8">
    <source>
        <dbReference type="Proteomes" id="UP000297891"/>
    </source>
</evidence>